<keyword evidence="1" id="KW-0805">Transcription regulation</keyword>
<evidence type="ECO:0000259" key="4">
    <source>
        <dbReference type="PROSITE" id="PS50932"/>
    </source>
</evidence>
<dbReference type="Gene3D" id="3.40.50.2300">
    <property type="match status" value="2"/>
</dbReference>
<dbReference type="AlphaFoldDB" id="E7N2A3"/>
<reference evidence="5 6" key="1">
    <citation type="submission" date="2010-08" db="EMBL/GenBank/DDBJ databases">
        <authorList>
            <person name="Weinstock G."/>
            <person name="Sodergren E."/>
            <person name="Clifton S."/>
            <person name="Fulton L."/>
            <person name="Fulton B."/>
            <person name="Courtney L."/>
            <person name="Fronick C."/>
            <person name="Harrison M."/>
            <person name="Strong C."/>
            <person name="Farmer C."/>
            <person name="Delahaunty K."/>
            <person name="Markovic C."/>
            <person name="Hall O."/>
            <person name="Minx P."/>
            <person name="Tomlinson C."/>
            <person name="Mitreva M."/>
            <person name="Hou S."/>
            <person name="Chen J."/>
            <person name="Wollam A."/>
            <person name="Pepin K.H."/>
            <person name="Johnson M."/>
            <person name="Bhonagiri V."/>
            <person name="Zhang X."/>
            <person name="Suruliraj S."/>
            <person name="Warren W."/>
            <person name="Chinwalla A."/>
            <person name="Mardis E.R."/>
            <person name="Wilson R.K."/>
        </authorList>
    </citation>
    <scope>NUCLEOTIDE SEQUENCE [LARGE SCALE GENOMIC DNA]</scope>
    <source>
        <strain evidence="5 6">F0399</strain>
    </source>
</reference>
<dbReference type="InterPro" id="IPR000843">
    <property type="entry name" value="HTH_LacI"/>
</dbReference>
<keyword evidence="3" id="KW-0804">Transcription</keyword>
<dbReference type="PANTHER" id="PTHR30146">
    <property type="entry name" value="LACI-RELATED TRANSCRIPTIONAL REPRESSOR"/>
    <property type="match status" value="1"/>
</dbReference>
<keyword evidence="6" id="KW-1185">Reference proteome</keyword>
<dbReference type="Proteomes" id="UP000004633">
    <property type="component" value="Unassembled WGS sequence"/>
</dbReference>
<dbReference type="HOGENOM" id="CLU_037628_0_1_9"/>
<name>E7N2A3_9FIRM</name>
<gene>
    <name evidence="5" type="ORF">HMPREF9555_01114</name>
</gene>
<evidence type="ECO:0000256" key="1">
    <source>
        <dbReference type="ARBA" id="ARBA00023015"/>
    </source>
</evidence>
<dbReference type="InterPro" id="IPR025997">
    <property type="entry name" value="SBP_2_dom"/>
</dbReference>
<evidence type="ECO:0000256" key="2">
    <source>
        <dbReference type="ARBA" id="ARBA00023125"/>
    </source>
</evidence>
<dbReference type="SUPFAM" id="SSF53822">
    <property type="entry name" value="Periplasmic binding protein-like I"/>
    <property type="match status" value="1"/>
</dbReference>
<comment type="caution">
    <text evidence="5">The sequence shown here is derived from an EMBL/GenBank/DDBJ whole genome shotgun (WGS) entry which is preliminary data.</text>
</comment>
<dbReference type="GO" id="GO:0000976">
    <property type="term" value="F:transcription cis-regulatory region binding"/>
    <property type="evidence" value="ECO:0007669"/>
    <property type="project" value="TreeGrafter"/>
</dbReference>
<sequence>MWQAGREFMITIKQIAELCGVSRGTVDRVINGRGNVKEEKRAQILKTMAEFGYRPNPAARALVSQKQCPVAGIVIAASEIQFFSPIITALRKAADYYGRFGLETQFHLLTGYSVREQCDAIAALRAAGAEALIINPINDPEVISSLEEAIADGIFVVSLNNDFETRQPHIYVGCDYEAGGRTAAALLRKICRGSINAGVSYSGERMLGHLRRVEGFRSRLAMEESCSVVAVEEDSDDDIHAYEETLRMIDEHPEMNAFFIATSGGAHGVCQAFVKRRRTQDVTIVTFDTIPAIERSLRAGIIDAAIYQHPRRQGEIAMQLTYDRLISGIAPSRERYIMQNEIRIIENF</sequence>
<evidence type="ECO:0000313" key="6">
    <source>
        <dbReference type="Proteomes" id="UP000004633"/>
    </source>
</evidence>
<organism evidence="5 6">
    <name type="scientific">Selenomonas artemidis F0399</name>
    <dbReference type="NCBI Taxonomy" id="749551"/>
    <lineage>
        <taxon>Bacteria</taxon>
        <taxon>Bacillati</taxon>
        <taxon>Bacillota</taxon>
        <taxon>Negativicutes</taxon>
        <taxon>Selenomonadales</taxon>
        <taxon>Selenomonadaceae</taxon>
        <taxon>Selenomonas</taxon>
    </lineage>
</organism>
<dbReference type="STRING" id="749551.HMPREF9555_01114"/>
<dbReference type="EMBL" id="AECV01000017">
    <property type="protein sequence ID" value="EFW29666.1"/>
    <property type="molecule type" value="Genomic_DNA"/>
</dbReference>
<dbReference type="SMART" id="SM00354">
    <property type="entry name" value="HTH_LACI"/>
    <property type="match status" value="1"/>
</dbReference>
<dbReference type="InterPro" id="IPR010982">
    <property type="entry name" value="Lambda_DNA-bd_dom_sf"/>
</dbReference>
<dbReference type="Pfam" id="PF13407">
    <property type="entry name" value="Peripla_BP_4"/>
    <property type="match status" value="1"/>
</dbReference>
<dbReference type="CDD" id="cd01392">
    <property type="entry name" value="HTH_LacI"/>
    <property type="match status" value="1"/>
</dbReference>
<accession>E7N2A3</accession>
<dbReference type="PANTHER" id="PTHR30146:SF152">
    <property type="entry name" value="TRANSCRIPTIONAL REGULATORY PROTEIN"/>
    <property type="match status" value="1"/>
</dbReference>
<evidence type="ECO:0000313" key="5">
    <source>
        <dbReference type="EMBL" id="EFW29666.1"/>
    </source>
</evidence>
<dbReference type="CDD" id="cd06307">
    <property type="entry name" value="PBP1_sugar_binding"/>
    <property type="match status" value="1"/>
</dbReference>
<dbReference type="PROSITE" id="PS50932">
    <property type="entry name" value="HTH_LACI_2"/>
    <property type="match status" value="1"/>
</dbReference>
<feature type="domain" description="HTH lacI-type" evidence="4">
    <location>
        <begin position="10"/>
        <end position="64"/>
    </location>
</feature>
<dbReference type="Gene3D" id="1.10.260.40">
    <property type="entry name" value="lambda repressor-like DNA-binding domains"/>
    <property type="match status" value="1"/>
</dbReference>
<dbReference type="GO" id="GO:0003700">
    <property type="term" value="F:DNA-binding transcription factor activity"/>
    <property type="evidence" value="ECO:0007669"/>
    <property type="project" value="TreeGrafter"/>
</dbReference>
<proteinExistence type="predicted"/>
<dbReference type="InterPro" id="IPR028082">
    <property type="entry name" value="Peripla_BP_I"/>
</dbReference>
<dbReference type="SUPFAM" id="SSF47413">
    <property type="entry name" value="lambda repressor-like DNA-binding domains"/>
    <property type="match status" value="1"/>
</dbReference>
<keyword evidence="2" id="KW-0238">DNA-binding</keyword>
<evidence type="ECO:0000256" key="3">
    <source>
        <dbReference type="ARBA" id="ARBA00023163"/>
    </source>
</evidence>
<protein>
    <submittedName>
        <fullName evidence="5">Transcriptional regulator, LacI family</fullName>
    </submittedName>
</protein>
<dbReference type="Pfam" id="PF00356">
    <property type="entry name" value="LacI"/>
    <property type="match status" value="1"/>
</dbReference>